<dbReference type="InterPro" id="IPR036938">
    <property type="entry name" value="PAP2/HPO_sf"/>
</dbReference>
<dbReference type="GeneID" id="303303625"/>
<evidence type="ECO:0000256" key="1">
    <source>
        <dbReference type="SAM" id="Phobius"/>
    </source>
</evidence>
<comment type="caution">
    <text evidence="2">The sequence shown here is derived from an EMBL/GenBank/DDBJ whole genome shotgun (WGS) entry which is preliminary data.</text>
</comment>
<sequence length="175" mass="19130">MILASLLLLSTPLRHSEVSWVEVCVATAFTMVLPWLYLLWSTYRGTVTDLHVTRRGQRHKIFALTAVSIGLGLLLLSLMGASQRIFVEVLSILAGLLMVAVINLWWKVSVHMAVGCYVALQLCTSLALVPPVLAFIAVLSWSRIRSQQHTPSQVCGGVIVGIAVSYLSGWIAMLS</sequence>
<organism evidence="2 3">
    <name type="scientific">Glutamicibacter ardleyensis</name>
    <dbReference type="NCBI Taxonomy" id="225894"/>
    <lineage>
        <taxon>Bacteria</taxon>
        <taxon>Bacillati</taxon>
        <taxon>Actinomycetota</taxon>
        <taxon>Actinomycetes</taxon>
        <taxon>Micrococcales</taxon>
        <taxon>Micrococcaceae</taxon>
        <taxon>Glutamicibacter</taxon>
    </lineage>
</organism>
<evidence type="ECO:0000313" key="3">
    <source>
        <dbReference type="Proteomes" id="UP000606115"/>
    </source>
</evidence>
<evidence type="ECO:0000313" key="2">
    <source>
        <dbReference type="EMBL" id="GGJ55193.1"/>
    </source>
</evidence>
<feature type="transmembrane region" description="Helical" evidence="1">
    <location>
        <begin position="85"/>
        <end position="106"/>
    </location>
</feature>
<name>A0ABQ2DEE7_9MICC</name>
<feature type="transmembrane region" description="Helical" evidence="1">
    <location>
        <begin position="118"/>
        <end position="139"/>
    </location>
</feature>
<dbReference type="RefSeq" id="WP_141392960.1">
    <property type="nucleotide sequence ID" value="NZ_BMKX01000002.1"/>
</dbReference>
<evidence type="ECO:0008006" key="4">
    <source>
        <dbReference type="Google" id="ProtNLM"/>
    </source>
</evidence>
<keyword evidence="1" id="KW-1133">Transmembrane helix</keyword>
<reference evidence="3" key="1">
    <citation type="journal article" date="2019" name="Int. J. Syst. Evol. Microbiol.">
        <title>The Global Catalogue of Microorganisms (GCM) 10K type strain sequencing project: providing services to taxonomists for standard genome sequencing and annotation.</title>
        <authorList>
            <consortium name="The Broad Institute Genomics Platform"/>
            <consortium name="The Broad Institute Genome Sequencing Center for Infectious Disease"/>
            <person name="Wu L."/>
            <person name="Ma J."/>
        </authorList>
    </citation>
    <scope>NUCLEOTIDE SEQUENCE [LARGE SCALE GENOMIC DNA]</scope>
    <source>
        <strain evidence="3">CGMCC 1.3685</strain>
    </source>
</reference>
<keyword evidence="1" id="KW-0472">Membrane</keyword>
<dbReference type="Proteomes" id="UP000606115">
    <property type="component" value="Unassembled WGS sequence"/>
</dbReference>
<dbReference type="SUPFAM" id="SSF48317">
    <property type="entry name" value="Acid phosphatase/Vanadium-dependent haloperoxidase"/>
    <property type="match status" value="1"/>
</dbReference>
<keyword evidence="1" id="KW-0812">Transmembrane</keyword>
<keyword evidence="3" id="KW-1185">Reference proteome</keyword>
<protein>
    <recommendedName>
        <fullName evidence="4">Phosphatidic acid phosphatase type 2/haloperoxidase domain-containing protein</fullName>
    </recommendedName>
</protein>
<dbReference type="EMBL" id="BMKX01000002">
    <property type="protein sequence ID" value="GGJ55193.1"/>
    <property type="molecule type" value="Genomic_DNA"/>
</dbReference>
<proteinExistence type="predicted"/>
<accession>A0ABQ2DEE7</accession>
<feature type="transmembrane region" description="Helical" evidence="1">
    <location>
        <begin position="61"/>
        <end position="79"/>
    </location>
</feature>
<gene>
    <name evidence="2" type="ORF">GCM10007173_12440</name>
</gene>
<feature type="transmembrane region" description="Helical" evidence="1">
    <location>
        <begin position="20"/>
        <end position="40"/>
    </location>
</feature>
<feature type="transmembrane region" description="Helical" evidence="1">
    <location>
        <begin position="151"/>
        <end position="174"/>
    </location>
</feature>